<dbReference type="AlphaFoldDB" id="A0AAV1CD89"/>
<gene>
    <name evidence="2" type="ORF">OLC1_LOCUS4241</name>
</gene>
<evidence type="ECO:0000313" key="3">
    <source>
        <dbReference type="Proteomes" id="UP001161247"/>
    </source>
</evidence>
<protein>
    <submittedName>
        <fullName evidence="2">OLC1v1027911C1</fullName>
    </submittedName>
</protein>
<reference evidence="2" key="1">
    <citation type="submission" date="2023-03" db="EMBL/GenBank/DDBJ databases">
        <authorList>
            <person name="Julca I."/>
        </authorList>
    </citation>
    <scope>NUCLEOTIDE SEQUENCE</scope>
</reference>
<feature type="compositionally biased region" description="Polar residues" evidence="1">
    <location>
        <begin position="84"/>
        <end position="95"/>
    </location>
</feature>
<dbReference type="Proteomes" id="UP001161247">
    <property type="component" value="Chromosome 1"/>
</dbReference>
<feature type="compositionally biased region" description="Basic and acidic residues" evidence="1">
    <location>
        <begin position="60"/>
        <end position="69"/>
    </location>
</feature>
<evidence type="ECO:0000313" key="2">
    <source>
        <dbReference type="EMBL" id="CAI9092619.1"/>
    </source>
</evidence>
<sequence>MGQGPLCEKAIGPIPEHQLDWEAYKFVNQHGQWNWSLFEPLLPATELMKIAATMPPNQIRGEDRRRWEPSEGGDFSFRSAYNLIENTPQGPNSSSRRTKREASLRMTSNNGC</sequence>
<keyword evidence="3" id="KW-1185">Reference proteome</keyword>
<dbReference type="EMBL" id="OX459118">
    <property type="protein sequence ID" value="CAI9092619.1"/>
    <property type="molecule type" value="Genomic_DNA"/>
</dbReference>
<accession>A0AAV1CD89</accession>
<name>A0AAV1CD89_OLDCO</name>
<proteinExistence type="predicted"/>
<feature type="region of interest" description="Disordered" evidence="1">
    <location>
        <begin position="55"/>
        <end position="112"/>
    </location>
</feature>
<evidence type="ECO:0000256" key="1">
    <source>
        <dbReference type="SAM" id="MobiDB-lite"/>
    </source>
</evidence>
<organism evidence="2 3">
    <name type="scientific">Oldenlandia corymbosa var. corymbosa</name>
    <dbReference type="NCBI Taxonomy" id="529605"/>
    <lineage>
        <taxon>Eukaryota</taxon>
        <taxon>Viridiplantae</taxon>
        <taxon>Streptophyta</taxon>
        <taxon>Embryophyta</taxon>
        <taxon>Tracheophyta</taxon>
        <taxon>Spermatophyta</taxon>
        <taxon>Magnoliopsida</taxon>
        <taxon>eudicotyledons</taxon>
        <taxon>Gunneridae</taxon>
        <taxon>Pentapetalae</taxon>
        <taxon>asterids</taxon>
        <taxon>lamiids</taxon>
        <taxon>Gentianales</taxon>
        <taxon>Rubiaceae</taxon>
        <taxon>Rubioideae</taxon>
        <taxon>Spermacoceae</taxon>
        <taxon>Hedyotis-Oldenlandia complex</taxon>
        <taxon>Oldenlandia</taxon>
    </lineage>
</organism>